<proteinExistence type="predicted"/>
<accession>A0A4R8V134</accession>
<feature type="region of interest" description="Disordered" evidence="1">
    <location>
        <begin position="1"/>
        <end position="23"/>
    </location>
</feature>
<evidence type="ECO:0000256" key="1">
    <source>
        <dbReference type="SAM" id="MobiDB-lite"/>
    </source>
</evidence>
<dbReference type="EMBL" id="SOEY01000010">
    <property type="protein sequence ID" value="TFB74801.1"/>
    <property type="molecule type" value="Genomic_DNA"/>
</dbReference>
<dbReference type="Proteomes" id="UP000298173">
    <property type="component" value="Unassembled WGS sequence"/>
</dbReference>
<evidence type="ECO:0000313" key="2">
    <source>
        <dbReference type="EMBL" id="TFB74801.1"/>
    </source>
</evidence>
<keyword evidence="3" id="KW-1185">Reference proteome</keyword>
<comment type="caution">
    <text evidence="2">The sequence shown here is derived from an EMBL/GenBank/DDBJ whole genome shotgun (WGS) entry which is preliminary data.</text>
</comment>
<reference evidence="2 3" key="1">
    <citation type="submission" date="2019-03" db="EMBL/GenBank/DDBJ databases">
        <title>Genomics of glacier-inhabiting Cryobacterium strains.</title>
        <authorList>
            <person name="Liu Q."/>
            <person name="Xin Y.-H."/>
        </authorList>
    </citation>
    <scope>NUCLEOTIDE SEQUENCE [LARGE SCALE GENOMIC DNA]</scope>
    <source>
        <strain evidence="2 3">HLT2-23</strain>
    </source>
</reference>
<protein>
    <submittedName>
        <fullName evidence="2">Uncharacterized protein</fullName>
    </submittedName>
</protein>
<organism evidence="2 3">
    <name type="scientific">Cryobacterium glaciale</name>
    <dbReference type="NCBI Taxonomy" id="1259145"/>
    <lineage>
        <taxon>Bacteria</taxon>
        <taxon>Bacillati</taxon>
        <taxon>Actinomycetota</taxon>
        <taxon>Actinomycetes</taxon>
        <taxon>Micrococcales</taxon>
        <taxon>Microbacteriaceae</taxon>
        <taxon>Cryobacterium</taxon>
    </lineage>
</organism>
<evidence type="ECO:0000313" key="3">
    <source>
        <dbReference type="Proteomes" id="UP000298173"/>
    </source>
</evidence>
<name>A0A4R8V134_9MICO</name>
<sequence length="82" mass="8719">MRESDESSGVGASIERGLGLVPPGDVVDNELHEVLVAIADDDIFDGVGKRFSWPGSPPGLLHLNTSCTPSSQSFTFDPEHPQ</sequence>
<dbReference type="RefSeq" id="WP_134502232.1">
    <property type="nucleotide sequence ID" value="NZ_SOEY01000010.1"/>
</dbReference>
<dbReference type="AlphaFoldDB" id="A0A4R8V134"/>
<gene>
    <name evidence="2" type="ORF">E3O06_06785</name>
</gene>